<reference evidence="2" key="1">
    <citation type="journal article" date="2014" name="Science">
        <title>Ancient hybridizations among the ancestral genomes of bread wheat.</title>
        <authorList>
            <consortium name="International Wheat Genome Sequencing Consortium,"/>
            <person name="Marcussen T."/>
            <person name="Sandve S.R."/>
            <person name="Heier L."/>
            <person name="Spannagl M."/>
            <person name="Pfeifer M."/>
            <person name="Jakobsen K.S."/>
            <person name="Wulff B.B."/>
            <person name="Steuernagel B."/>
            <person name="Mayer K.F."/>
            <person name="Olsen O.A."/>
        </authorList>
    </citation>
    <scope>NUCLEOTIDE SEQUENCE [LARGE SCALE GENOMIC DNA]</scope>
    <source>
        <strain evidence="2">cv. AL8/78</strain>
    </source>
</reference>
<reference evidence="1" key="3">
    <citation type="journal article" date="2017" name="Nature">
        <title>Genome sequence of the progenitor of the wheat D genome Aegilops tauschii.</title>
        <authorList>
            <person name="Luo M.C."/>
            <person name="Gu Y.Q."/>
            <person name="Puiu D."/>
            <person name="Wang H."/>
            <person name="Twardziok S.O."/>
            <person name="Deal K.R."/>
            <person name="Huo N."/>
            <person name="Zhu T."/>
            <person name="Wang L."/>
            <person name="Wang Y."/>
            <person name="McGuire P.E."/>
            <person name="Liu S."/>
            <person name="Long H."/>
            <person name="Ramasamy R.K."/>
            <person name="Rodriguez J.C."/>
            <person name="Van S.L."/>
            <person name="Yuan L."/>
            <person name="Wang Z."/>
            <person name="Xia Z."/>
            <person name="Xiao L."/>
            <person name="Anderson O.D."/>
            <person name="Ouyang S."/>
            <person name="Liang Y."/>
            <person name="Zimin A.V."/>
            <person name="Pertea G."/>
            <person name="Qi P."/>
            <person name="Bennetzen J.L."/>
            <person name="Dai X."/>
            <person name="Dawson M.W."/>
            <person name="Muller H.G."/>
            <person name="Kugler K."/>
            <person name="Rivarola-Duarte L."/>
            <person name="Spannagl M."/>
            <person name="Mayer K.F.X."/>
            <person name="Lu F.H."/>
            <person name="Bevan M.W."/>
            <person name="Leroy P."/>
            <person name="Li P."/>
            <person name="You F.M."/>
            <person name="Sun Q."/>
            <person name="Liu Z."/>
            <person name="Lyons E."/>
            <person name="Wicker T."/>
            <person name="Salzberg S.L."/>
            <person name="Devos K.M."/>
            <person name="Dvorak J."/>
        </authorList>
    </citation>
    <scope>NUCLEOTIDE SEQUENCE [LARGE SCALE GENOMIC DNA]</scope>
    <source>
        <strain evidence="1">cv. AL8/78</strain>
    </source>
</reference>
<organism evidence="1 2">
    <name type="scientific">Aegilops tauschii subsp. strangulata</name>
    <name type="common">Goatgrass</name>
    <dbReference type="NCBI Taxonomy" id="200361"/>
    <lineage>
        <taxon>Eukaryota</taxon>
        <taxon>Viridiplantae</taxon>
        <taxon>Streptophyta</taxon>
        <taxon>Embryophyta</taxon>
        <taxon>Tracheophyta</taxon>
        <taxon>Spermatophyta</taxon>
        <taxon>Magnoliopsida</taxon>
        <taxon>Liliopsida</taxon>
        <taxon>Poales</taxon>
        <taxon>Poaceae</taxon>
        <taxon>BOP clade</taxon>
        <taxon>Pooideae</taxon>
        <taxon>Triticodae</taxon>
        <taxon>Triticeae</taxon>
        <taxon>Triticinae</taxon>
        <taxon>Aegilops</taxon>
    </lineage>
</organism>
<accession>A0A453PBR0</accession>
<dbReference type="Gramene" id="AET6Gv20678800.1">
    <property type="protein sequence ID" value="AET6Gv20678800.1"/>
    <property type="gene ID" value="AET6Gv20678800"/>
</dbReference>
<proteinExistence type="predicted"/>
<protein>
    <submittedName>
        <fullName evidence="1">Uncharacterized protein</fullName>
    </submittedName>
</protein>
<name>A0A453PBR0_AEGTS</name>
<reference evidence="1" key="4">
    <citation type="submission" date="2019-03" db="UniProtKB">
        <authorList>
            <consortium name="EnsemblPlants"/>
        </authorList>
    </citation>
    <scope>IDENTIFICATION</scope>
</reference>
<reference evidence="1" key="5">
    <citation type="journal article" date="2021" name="G3 (Bethesda)">
        <title>Aegilops tauschii genome assembly Aet v5.0 features greater sequence contiguity and improved annotation.</title>
        <authorList>
            <person name="Wang L."/>
            <person name="Zhu T."/>
            <person name="Rodriguez J.C."/>
            <person name="Deal K.R."/>
            <person name="Dubcovsky J."/>
            <person name="McGuire P.E."/>
            <person name="Lux T."/>
            <person name="Spannagl M."/>
            <person name="Mayer K.F.X."/>
            <person name="Baldrich P."/>
            <person name="Meyers B.C."/>
            <person name="Huo N."/>
            <person name="Gu Y.Q."/>
            <person name="Zhou H."/>
            <person name="Devos K.M."/>
            <person name="Bennetzen J.L."/>
            <person name="Unver T."/>
            <person name="Budak H."/>
            <person name="Gulick P.J."/>
            <person name="Galiba G."/>
            <person name="Kalapos B."/>
            <person name="Nelson D.R."/>
            <person name="Li P."/>
            <person name="You F.M."/>
            <person name="Luo M.C."/>
            <person name="Dvorak J."/>
        </authorList>
    </citation>
    <scope>NUCLEOTIDE SEQUENCE [LARGE SCALE GENOMIC DNA]</scope>
    <source>
        <strain evidence="1">cv. AL8/78</strain>
    </source>
</reference>
<reference evidence="2" key="2">
    <citation type="journal article" date="2017" name="Nat. Plants">
        <title>The Aegilops tauschii genome reveals multiple impacts of transposons.</title>
        <authorList>
            <person name="Zhao G."/>
            <person name="Zou C."/>
            <person name="Li K."/>
            <person name="Wang K."/>
            <person name="Li T."/>
            <person name="Gao L."/>
            <person name="Zhang X."/>
            <person name="Wang H."/>
            <person name="Yang Z."/>
            <person name="Liu X."/>
            <person name="Jiang W."/>
            <person name="Mao L."/>
            <person name="Kong X."/>
            <person name="Jiao Y."/>
            <person name="Jia J."/>
        </authorList>
    </citation>
    <scope>NUCLEOTIDE SEQUENCE [LARGE SCALE GENOMIC DNA]</scope>
    <source>
        <strain evidence="2">cv. AL8/78</strain>
    </source>
</reference>
<evidence type="ECO:0000313" key="1">
    <source>
        <dbReference type="EnsemblPlants" id="AET6Gv20678800.1"/>
    </source>
</evidence>
<evidence type="ECO:0000313" key="2">
    <source>
        <dbReference type="Proteomes" id="UP000015105"/>
    </source>
</evidence>
<dbReference type="EnsemblPlants" id="AET6Gv20678800.1">
    <property type="protein sequence ID" value="AET6Gv20678800.1"/>
    <property type="gene ID" value="AET6Gv20678800"/>
</dbReference>
<keyword evidence="2" id="KW-1185">Reference proteome</keyword>
<dbReference type="Proteomes" id="UP000015105">
    <property type="component" value="Chromosome 6D"/>
</dbReference>
<sequence>MLKPRFRTRRAFLRTNRGSYLLGSSWRMGVPWQIITSKKNPLFILSCTSVVAF</sequence>
<dbReference type="AlphaFoldDB" id="A0A453PBR0"/>